<dbReference type="AlphaFoldDB" id="A0AAE3F4N4"/>
<dbReference type="PRINTS" id="PR00133">
    <property type="entry name" value="GLHYDRLASE3"/>
</dbReference>
<comment type="similarity">
    <text evidence="1">Belongs to the glycosyl hydrolase 3 family.</text>
</comment>
<dbReference type="InterPro" id="IPR036962">
    <property type="entry name" value="Glyco_hydro_3_N_sf"/>
</dbReference>
<sequence length="183" mass="20701">MTTSFPQPIGMSASWDPELIKQAGEVTGTEARVIWHRHPDYGLSRWAPTVDLERDPRWGRNEEGYGEAPVLTGKMAGAYIEGMQGDDPKYLRCASTLKHFCGNNTEVGRGWKNSSIDPRNKYELYLEPFRRCIEESGAEGIMTAYNRINGTVGGMVRENMEISESVIMKQADQKMYENKKSSR</sequence>
<dbReference type="PANTHER" id="PTHR42721">
    <property type="entry name" value="SUGAR HYDROLASE-RELATED"/>
    <property type="match status" value="1"/>
</dbReference>
<proteinExistence type="inferred from homology"/>
<comment type="caution">
    <text evidence="4">The sequence shown here is derived from an EMBL/GenBank/DDBJ whole genome shotgun (WGS) entry which is preliminary data.</text>
</comment>
<dbReference type="GO" id="GO:0009044">
    <property type="term" value="F:xylan 1,4-beta-xylosidase activity"/>
    <property type="evidence" value="ECO:0007669"/>
    <property type="project" value="InterPro"/>
</dbReference>
<evidence type="ECO:0000259" key="3">
    <source>
        <dbReference type="Pfam" id="PF00933"/>
    </source>
</evidence>
<dbReference type="Gene3D" id="3.20.20.300">
    <property type="entry name" value="Glycoside hydrolase, family 3, N-terminal domain"/>
    <property type="match status" value="1"/>
</dbReference>
<dbReference type="EMBL" id="JAKNFS010000014">
    <property type="protein sequence ID" value="MCG4766061.1"/>
    <property type="molecule type" value="Genomic_DNA"/>
</dbReference>
<dbReference type="PANTHER" id="PTHR42721:SF3">
    <property type="entry name" value="BETA-D-XYLOSIDASE 5-RELATED"/>
    <property type="match status" value="1"/>
</dbReference>
<accession>A0AAE3F4N4</accession>
<evidence type="ECO:0000313" key="5">
    <source>
        <dbReference type="Proteomes" id="UP001199915"/>
    </source>
</evidence>
<dbReference type="SUPFAM" id="SSF51445">
    <property type="entry name" value="(Trans)glycosidases"/>
    <property type="match status" value="1"/>
</dbReference>
<dbReference type="GO" id="GO:0031222">
    <property type="term" value="P:arabinan catabolic process"/>
    <property type="evidence" value="ECO:0007669"/>
    <property type="project" value="TreeGrafter"/>
</dbReference>
<organism evidence="4 5">
    <name type="scientific">Fusicatenibacter saccharivorans</name>
    <dbReference type="NCBI Taxonomy" id="1150298"/>
    <lineage>
        <taxon>Bacteria</taxon>
        <taxon>Bacillati</taxon>
        <taxon>Bacillota</taxon>
        <taxon>Clostridia</taxon>
        <taxon>Lachnospirales</taxon>
        <taxon>Lachnospiraceae</taxon>
        <taxon>Fusicatenibacter</taxon>
    </lineage>
</organism>
<dbReference type="InterPro" id="IPR017853">
    <property type="entry name" value="GH"/>
</dbReference>
<dbReference type="GO" id="GO:0046556">
    <property type="term" value="F:alpha-L-arabinofuranosidase activity"/>
    <property type="evidence" value="ECO:0007669"/>
    <property type="project" value="TreeGrafter"/>
</dbReference>
<keyword evidence="2" id="KW-0378">Hydrolase</keyword>
<gene>
    <name evidence="4" type="ORF">L0N21_11155</name>
</gene>
<feature type="domain" description="Glycoside hydrolase family 3 N-terminal" evidence="3">
    <location>
        <begin position="3"/>
        <end position="151"/>
    </location>
</feature>
<dbReference type="InterPro" id="IPR001764">
    <property type="entry name" value="Glyco_hydro_3_N"/>
</dbReference>
<name>A0AAE3F4N4_9FIRM</name>
<evidence type="ECO:0000256" key="2">
    <source>
        <dbReference type="ARBA" id="ARBA00022801"/>
    </source>
</evidence>
<dbReference type="Pfam" id="PF00933">
    <property type="entry name" value="Glyco_hydro_3"/>
    <property type="match status" value="1"/>
</dbReference>
<protein>
    <recommendedName>
        <fullName evidence="3">Glycoside hydrolase family 3 N-terminal domain-containing protein</fullName>
    </recommendedName>
</protein>
<dbReference type="GO" id="GO:0045493">
    <property type="term" value="P:xylan catabolic process"/>
    <property type="evidence" value="ECO:0007669"/>
    <property type="project" value="InterPro"/>
</dbReference>
<evidence type="ECO:0000256" key="1">
    <source>
        <dbReference type="ARBA" id="ARBA00005336"/>
    </source>
</evidence>
<dbReference type="RefSeq" id="WP_238033329.1">
    <property type="nucleotide sequence ID" value="NZ_JAKNFS010000014.1"/>
</dbReference>
<dbReference type="InterPro" id="IPR044993">
    <property type="entry name" value="BXL"/>
</dbReference>
<reference evidence="4" key="1">
    <citation type="submission" date="2022-01" db="EMBL/GenBank/DDBJ databases">
        <title>Collection of gut derived symbiotic bacterial strains cultured from healthy donors.</title>
        <authorList>
            <person name="Lin H."/>
            <person name="Kohout C."/>
            <person name="Waligurski E."/>
            <person name="Pamer E.G."/>
        </authorList>
    </citation>
    <scope>NUCLEOTIDE SEQUENCE</scope>
    <source>
        <strain evidence="4">DFI.5.49</strain>
    </source>
</reference>
<dbReference type="Proteomes" id="UP001199915">
    <property type="component" value="Unassembled WGS sequence"/>
</dbReference>
<evidence type="ECO:0000313" key="4">
    <source>
        <dbReference type="EMBL" id="MCG4766061.1"/>
    </source>
</evidence>